<gene>
    <name evidence="1" type="ORF">CCAP1982_LOCUS12681</name>
</gene>
<proteinExistence type="predicted"/>
<evidence type="ECO:0000313" key="2">
    <source>
        <dbReference type="Proteomes" id="UP000606786"/>
    </source>
</evidence>
<dbReference type="Proteomes" id="UP000606786">
    <property type="component" value="Unassembled WGS sequence"/>
</dbReference>
<accession>A0A811V074</accession>
<comment type="caution">
    <text evidence="1">The sequence shown here is derived from an EMBL/GenBank/DDBJ whole genome shotgun (WGS) entry which is preliminary data.</text>
</comment>
<reference evidence="1" key="1">
    <citation type="submission" date="2020-11" db="EMBL/GenBank/DDBJ databases">
        <authorList>
            <person name="Whitehead M."/>
        </authorList>
    </citation>
    <scope>NUCLEOTIDE SEQUENCE</scope>
    <source>
        <strain evidence="1">EGII</strain>
    </source>
</reference>
<sequence>MIGSGSGSGKSRQIDDKTTHRILCGVEQEVSLWQRGGWCAGLHLDVATTIINATTTCISNSYMDCMQHHLINCHNYNKLVHGTHQVGTTTTVQITTSVQQQHQQQQS</sequence>
<keyword evidence="2" id="KW-1185">Reference proteome</keyword>
<name>A0A811V074_CERCA</name>
<dbReference type="EMBL" id="CAJHJT010000034">
    <property type="protein sequence ID" value="CAD7004261.1"/>
    <property type="molecule type" value="Genomic_DNA"/>
</dbReference>
<dbReference type="AlphaFoldDB" id="A0A811V074"/>
<organism evidence="1 2">
    <name type="scientific">Ceratitis capitata</name>
    <name type="common">Mediterranean fruit fly</name>
    <name type="synonym">Tephritis capitata</name>
    <dbReference type="NCBI Taxonomy" id="7213"/>
    <lineage>
        <taxon>Eukaryota</taxon>
        <taxon>Metazoa</taxon>
        <taxon>Ecdysozoa</taxon>
        <taxon>Arthropoda</taxon>
        <taxon>Hexapoda</taxon>
        <taxon>Insecta</taxon>
        <taxon>Pterygota</taxon>
        <taxon>Neoptera</taxon>
        <taxon>Endopterygota</taxon>
        <taxon>Diptera</taxon>
        <taxon>Brachycera</taxon>
        <taxon>Muscomorpha</taxon>
        <taxon>Tephritoidea</taxon>
        <taxon>Tephritidae</taxon>
        <taxon>Ceratitis</taxon>
        <taxon>Ceratitis</taxon>
    </lineage>
</organism>
<evidence type="ECO:0000313" key="1">
    <source>
        <dbReference type="EMBL" id="CAD7004261.1"/>
    </source>
</evidence>
<protein>
    <submittedName>
        <fullName evidence="1">(Mediterranean fruit fly) hypothetical protein</fullName>
    </submittedName>
</protein>